<dbReference type="OrthoDB" id="5177904at2"/>
<proteinExistence type="inferred from homology"/>
<dbReference type="SUPFAM" id="SSF56281">
    <property type="entry name" value="Metallo-hydrolase/oxidoreductase"/>
    <property type="match status" value="1"/>
</dbReference>
<accession>A0A1I2VUD4</accession>
<reference evidence="5 6" key="1">
    <citation type="submission" date="2016-10" db="EMBL/GenBank/DDBJ databases">
        <authorList>
            <person name="de Groot N.N."/>
        </authorList>
    </citation>
    <scope>NUCLEOTIDE SEQUENCE [LARGE SCALE GENOMIC DNA]</scope>
    <source>
        <strain evidence="5 6">OK461</strain>
    </source>
</reference>
<organism evidence="5 6">
    <name type="scientific">Streptomyces mirabilis</name>
    <dbReference type="NCBI Taxonomy" id="68239"/>
    <lineage>
        <taxon>Bacteria</taxon>
        <taxon>Bacillati</taxon>
        <taxon>Actinomycetota</taxon>
        <taxon>Actinomycetes</taxon>
        <taxon>Kitasatosporales</taxon>
        <taxon>Streptomycetaceae</taxon>
        <taxon>Streptomyces</taxon>
    </lineage>
</organism>
<dbReference type="InterPro" id="IPR036866">
    <property type="entry name" value="RibonucZ/Hydroxyglut_hydro"/>
</dbReference>
<name>A0A1I2VUD4_9ACTN</name>
<gene>
    <name evidence="5" type="ORF">SAMN02787118_13395</name>
</gene>
<keyword evidence="2" id="KW-0479">Metal-binding</keyword>
<evidence type="ECO:0000313" key="6">
    <source>
        <dbReference type="Proteomes" id="UP000181942"/>
    </source>
</evidence>
<dbReference type="GO" id="GO:0016787">
    <property type="term" value="F:hydrolase activity"/>
    <property type="evidence" value="ECO:0007669"/>
    <property type="project" value="UniProtKB-KW"/>
</dbReference>
<dbReference type="GO" id="GO:0046872">
    <property type="term" value="F:metal ion binding"/>
    <property type="evidence" value="ECO:0007669"/>
    <property type="project" value="UniProtKB-KW"/>
</dbReference>
<dbReference type="InterPro" id="IPR051013">
    <property type="entry name" value="MBL_superfamily_lactonases"/>
</dbReference>
<keyword evidence="4" id="KW-0862">Zinc</keyword>
<dbReference type="Proteomes" id="UP000181942">
    <property type="component" value="Unassembled WGS sequence"/>
</dbReference>
<dbReference type="AlphaFoldDB" id="A0A1I2VUD4"/>
<dbReference type="PANTHER" id="PTHR42978">
    <property type="entry name" value="QUORUM-QUENCHING LACTONASE YTNP-RELATED-RELATED"/>
    <property type="match status" value="1"/>
</dbReference>
<dbReference type="EMBL" id="FONR01000033">
    <property type="protein sequence ID" value="SFG92864.1"/>
    <property type="molecule type" value="Genomic_DNA"/>
</dbReference>
<evidence type="ECO:0008006" key="7">
    <source>
        <dbReference type="Google" id="ProtNLM"/>
    </source>
</evidence>
<dbReference type="RefSeq" id="WP_143138375.1">
    <property type="nucleotide sequence ID" value="NZ_FONR01000033.1"/>
</dbReference>
<evidence type="ECO:0000256" key="1">
    <source>
        <dbReference type="ARBA" id="ARBA00007749"/>
    </source>
</evidence>
<sequence>MLDTLTALGHVPQDVVAPAFTHLHTDHTGWGFVRDADGKLAQTFPNARYLVTPGHSPGHTSYARTAGDGTRLLVFGDGFHMPGRITHPEWPPGPDVDHDAVRAARQRPLNELETPGTIGFAFHFGDQPFGRATRDDSHMRRRLAGRWKPRWEPP</sequence>
<protein>
    <recommendedName>
        <fullName evidence="7">Metallo-beta-lactamase superfamily protein</fullName>
    </recommendedName>
</protein>
<evidence type="ECO:0000256" key="4">
    <source>
        <dbReference type="ARBA" id="ARBA00022833"/>
    </source>
</evidence>
<keyword evidence="3" id="KW-0378">Hydrolase</keyword>
<dbReference type="PANTHER" id="PTHR42978:SF6">
    <property type="entry name" value="QUORUM-QUENCHING LACTONASE YTNP-RELATED"/>
    <property type="match status" value="1"/>
</dbReference>
<evidence type="ECO:0000313" key="5">
    <source>
        <dbReference type="EMBL" id="SFG92864.1"/>
    </source>
</evidence>
<evidence type="ECO:0000256" key="2">
    <source>
        <dbReference type="ARBA" id="ARBA00022723"/>
    </source>
</evidence>
<evidence type="ECO:0000256" key="3">
    <source>
        <dbReference type="ARBA" id="ARBA00022801"/>
    </source>
</evidence>
<comment type="similarity">
    <text evidence="1">Belongs to the metallo-beta-lactamase superfamily.</text>
</comment>
<dbReference type="Gene3D" id="3.60.15.10">
    <property type="entry name" value="Ribonuclease Z/Hydroxyacylglutathione hydrolase-like"/>
    <property type="match status" value="1"/>
</dbReference>